<accession>A0AAW2Z5B4</accession>
<feature type="region of interest" description="Disordered" evidence="1">
    <location>
        <begin position="128"/>
        <end position="189"/>
    </location>
</feature>
<keyword evidence="3" id="KW-1185">Reference proteome</keyword>
<evidence type="ECO:0000313" key="2">
    <source>
        <dbReference type="EMBL" id="KAL0484437.1"/>
    </source>
</evidence>
<comment type="caution">
    <text evidence="2">The sequence shown here is derived from an EMBL/GenBank/DDBJ whole genome shotgun (WGS) entry which is preliminary data.</text>
</comment>
<evidence type="ECO:0000313" key="3">
    <source>
        <dbReference type="Proteomes" id="UP001431209"/>
    </source>
</evidence>
<gene>
    <name evidence="2" type="ORF">AKO1_005184</name>
</gene>
<dbReference type="EMBL" id="JAOPGA020001042">
    <property type="protein sequence ID" value="KAL0484437.1"/>
    <property type="molecule type" value="Genomic_DNA"/>
</dbReference>
<protein>
    <submittedName>
        <fullName evidence="2">RFX2</fullName>
    </submittedName>
</protein>
<sequence>MDVILPSPGDTKQKLCCIDKCQKFSSIRNFASLKGKTWRVKRELQTIYQRGDALKICTMHYNEDLRQSKINTKTKLSETDEALIASDQDSQNSLEPREDTALSLLQESRTSTVQCTTMIETKNIEPTKAATPSRKRKRVVVKPTFSRDDTSADIPPELIGESRQEKAASDETLTRRRGPRATDQRSASNSQFLLENYPSNEFVVDWDEVNKQRFVPNVTITYNLAMEPCLKYQLCLVQHREFYYRTLDCVVYLESFCARYELSRLEHNKFCWSSIVSPDTHTLGFLTETRIPLEDKYVRVIETDLSWNEIVWGKNSLTIRGTEYRVEKIQVVQRTASLSRNAVKT</sequence>
<organism evidence="2 3">
    <name type="scientific">Acrasis kona</name>
    <dbReference type="NCBI Taxonomy" id="1008807"/>
    <lineage>
        <taxon>Eukaryota</taxon>
        <taxon>Discoba</taxon>
        <taxon>Heterolobosea</taxon>
        <taxon>Tetramitia</taxon>
        <taxon>Eutetramitia</taxon>
        <taxon>Acrasidae</taxon>
        <taxon>Acrasis</taxon>
    </lineage>
</organism>
<reference evidence="2 3" key="1">
    <citation type="submission" date="2024-03" db="EMBL/GenBank/DDBJ databases">
        <title>The Acrasis kona genome and developmental transcriptomes reveal deep origins of eukaryotic multicellular pathways.</title>
        <authorList>
            <person name="Sheikh S."/>
            <person name="Fu C.-J."/>
            <person name="Brown M.W."/>
            <person name="Baldauf S.L."/>
        </authorList>
    </citation>
    <scope>NUCLEOTIDE SEQUENCE [LARGE SCALE GENOMIC DNA]</scope>
    <source>
        <strain evidence="2 3">ATCC MYA-3509</strain>
    </source>
</reference>
<feature type="compositionally biased region" description="Basic and acidic residues" evidence="1">
    <location>
        <begin position="160"/>
        <end position="174"/>
    </location>
</feature>
<dbReference type="Proteomes" id="UP001431209">
    <property type="component" value="Unassembled WGS sequence"/>
</dbReference>
<name>A0AAW2Z5B4_9EUKA</name>
<dbReference type="AlphaFoldDB" id="A0AAW2Z5B4"/>
<proteinExistence type="predicted"/>
<evidence type="ECO:0000256" key="1">
    <source>
        <dbReference type="SAM" id="MobiDB-lite"/>
    </source>
</evidence>